<dbReference type="EMBL" id="JAHQCW010000027">
    <property type="protein sequence ID" value="MBU9737992.1"/>
    <property type="molecule type" value="Genomic_DNA"/>
</dbReference>
<dbReference type="AlphaFoldDB" id="A0A949K891"/>
<evidence type="ECO:0000256" key="1">
    <source>
        <dbReference type="ARBA" id="ARBA00022729"/>
    </source>
</evidence>
<proteinExistence type="predicted"/>
<evidence type="ECO:0000313" key="6">
    <source>
        <dbReference type="EMBL" id="MBU9737992.1"/>
    </source>
</evidence>
<dbReference type="InterPro" id="IPR001638">
    <property type="entry name" value="Solute-binding_3/MltF_N"/>
</dbReference>
<feature type="compositionally biased region" description="Polar residues" evidence="2">
    <location>
        <begin position="31"/>
        <end position="53"/>
    </location>
</feature>
<dbReference type="SMART" id="SM00079">
    <property type="entry name" value="PBPe"/>
    <property type="match status" value="1"/>
</dbReference>
<dbReference type="Proteomes" id="UP000712157">
    <property type="component" value="Unassembled WGS sequence"/>
</dbReference>
<evidence type="ECO:0000259" key="5">
    <source>
        <dbReference type="SMART" id="SM00079"/>
    </source>
</evidence>
<feature type="region of interest" description="Disordered" evidence="2">
    <location>
        <begin position="24"/>
        <end position="70"/>
    </location>
</feature>
<feature type="chain" id="PRO_5039263979" evidence="3">
    <location>
        <begin position="22"/>
        <end position="290"/>
    </location>
</feature>
<dbReference type="InterPro" id="IPR001320">
    <property type="entry name" value="Iontro_rcpt_C"/>
</dbReference>
<evidence type="ECO:0000259" key="4">
    <source>
        <dbReference type="SMART" id="SM00062"/>
    </source>
</evidence>
<evidence type="ECO:0000256" key="3">
    <source>
        <dbReference type="SAM" id="SignalP"/>
    </source>
</evidence>
<dbReference type="SUPFAM" id="SSF53850">
    <property type="entry name" value="Periplasmic binding protein-like II"/>
    <property type="match status" value="1"/>
</dbReference>
<dbReference type="Gene3D" id="3.40.190.10">
    <property type="entry name" value="Periplasmic binding protein-like II"/>
    <property type="match status" value="2"/>
</dbReference>
<dbReference type="CDD" id="cd13619">
    <property type="entry name" value="PBP2_GlnP"/>
    <property type="match status" value="1"/>
</dbReference>
<protein>
    <submittedName>
        <fullName evidence="6">Transporter substrate-binding domain-containing protein</fullName>
    </submittedName>
</protein>
<dbReference type="PANTHER" id="PTHR35936">
    <property type="entry name" value="MEMBRANE-BOUND LYTIC MUREIN TRANSGLYCOSYLASE F"/>
    <property type="match status" value="1"/>
</dbReference>
<comment type="caution">
    <text evidence="6">The sequence shown here is derived from an EMBL/GenBank/DDBJ whole genome shotgun (WGS) entry which is preliminary data.</text>
</comment>
<evidence type="ECO:0000313" key="7">
    <source>
        <dbReference type="Proteomes" id="UP000712157"/>
    </source>
</evidence>
<dbReference type="Pfam" id="PF00497">
    <property type="entry name" value="SBP_bac_3"/>
    <property type="match status" value="1"/>
</dbReference>
<dbReference type="GO" id="GO:0016020">
    <property type="term" value="C:membrane"/>
    <property type="evidence" value="ECO:0007669"/>
    <property type="project" value="InterPro"/>
</dbReference>
<gene>
    <name evidence="6" type="ORF">KTH89_15720</name>
</gene>
<dbReference type="RefSeq" id="WP_238722318.1">
    <property type="nucleotide sequence ID" value="NZ_JAHQCW010000027.1"/>
</dbReference>
<feature type="domain" description="Ionotropic glutamate receptor C-terminal" evidence="5">
    <location>
        <begin position="70"/>
        <end position="286"/>
    </location>
</feature>
<keyword evidence="1 3" id="KW-0732">Signal</keyword>
<dbReference type="PROSITE" id="PS51257">
    <property type="entry name" value="PROKAR_LIPOPROTEIN"/>
    <property type="match status" value="1"/>
</dbReference>
<dbReference type="SMART" id="SM00062">
    <property type="entry name" value="PBPb"/>
    <property type="match status" value="1"/>
</dbReference>
<sequence length="290" mass="31252">MKKMMLLTAACLTALALTACASDQDADKNTNQETPPAAQTPNADLNVPSGNNSDDAENPDSGRQTGKSKTFRIATDTTFSPFEFEDVDGNFTGIDVELLHAISEDQGFTFELQSLGFDAAVTALESGQADGVIAGMSITPDRQAKFDFSDPYFNSGIVMAVVKDSSVDSYEKLKGRTVAVKNGTEGAAFAESIADTYGFTITVFDDSSSMYQDVLSGSSAACFEDYPVIGYAISQGMKIQMVGEKQAGNSYGFAVKKGQNEELLNYFNEGLRNLKENGIYQEILDRYIVE</sequence>
<feature type="domain" description="Solute-binding protein family 3/N-terminal" evidence="4">
    <location>
        <begin position="70"/>
        <end position="290"/>
    </location>
</feature>
<name>A0A949K891_9FIRM</name>
<dbReference type="GO" id="GO:0015276">
    <property type="term" value="F:ligand-gated monoatomic ion channel activity"/>
    <property type="evidence" value="ECO:0007669"/>
    <property type="project" value="InterPro"/>
</dbReference>
<feature type="signal peptide" evidence="3">
    <location>
        <begin position="1"/>
        <end position="21"/>
    </location>
</feature>
<reference evidence="6" key="1">
    <citation type="submission" date="2021-06" db="EMBL/GenBank/DDBJ databases">
        <title>Description of novel taxa of the family Lachnospiraceae.</title>
        <authorList>
            <person name="Chaplin A.V."/>
            <person name="Sokolova S.R."/>
            <person name="Pikina A.P."/>
            <person name="Korzhanova M."/>
            <person name="Belova V."/>
            <person name="Korostin D."/>
            <person name="Efimov B.A."/>
        </authorList>
    </citation>
    <scope>NUCLEOTIDE SEQUENCE</scope>
    <source>
        <strain evidence="6">ASD5720</strain>
    </source>
</reference>
<organism evidence="6 7">
    <name type="scientific">Diplocloster agilis</name>
    <dbReference type="NCBI Taxonomy" id="2850323"/>
    <lineage>
        <taxon>Bacteria</taxon>
        <taxon>Bacillati</taxon>
        <taxon>Bacillota</taxon>
        <taxon>Clostridia</taxon>
        <taxon>Lachnospirales</taxon>
        <taxon>Lachnospiraceae</taxon>
        <taxon>Diplocloster</taxon>
    </lineage>
</organism>
<dbReference type="PANTHER" id="PTHR35936:SF38">
    <property type="entry name" value="GLUTAMINE-BINDING PERIPLASMIC PROTEIN"/>
    <property type="match status" value="1"/>
</dbReference>
<accession>A0A949K891</accession>
<keyword evidence="7" id="KW-1185">Reference proteome</keyword>
<evidence type="ECO:0000256" key="2">
    <source>
        <dbReference type="SAM" id="MobiDB-lite"/>
    </source>
</evidence>